<evidence type="ECO:0008006" key="3">
    <source>
        <dbReference type="Google" id="ProtNLM"/>
    </source>
</evidence>
<accession>A0ABS9X5H2</accession>
<dbReference type="Proteomes" id="UP001139646">
    <property type="component" value="Unassembled WGS sequence"/>
</dbReference>
<evidence type="ECO:0000313" key="1">
    <source>
        <dbReference type="EMBL" id="MCI2285027.1"/>
    </source>
</evidence>
<organism evidence="1 2">
    <name type="scientific">Colwellia maritima</name>
    <dbReference type="NCBI Taxonomy" id="2912588"/>
    <lineage>
        <taxon>Bacteria</taxon>
        <taxon>Pseudomonadati</taxon>
        <taxon>Pseudomonadota</taxon>
        <taxon>Gammaproteobacteria</taxon>
        <taxon>Alteromonadales</taxon>
        <taxon>Colwelliaceae</taxon>
        <taxon>Colwellia</taxon>
    </lineage>
</organism>
<dbReference type="EMBL" id="JAKKSL010000004">
    <property type="protein sequence ID" value="MCI2285027.1"/>
    <property type="molecule type" value="Genomic_DNA"/>
</dbReference>
<dbReference type="InterPro" id="IPR036388">
    <property type="entry name" value="WH-like_DNA-bd_sf"/>
</dbReference>
<protein>
    <recommendedName>
        <fullName evidence="3">MarR family transcriptional regulator</fullName>
    </recommendedName>
</protein>
<name>A0ABS9X5H2_9GAMM</name>
<reference evidence="1" key="1">
    <citation type="submission" date="2022-01" db="EMBL/GenBank/DDBJ databases">
        <title>Colwellia maritima, isolated from seawater.</title>
        <authorList>
            <person name="Kristyanto S."/>
            <person name="Jung J."/>
            <person name="Jeon C.O."/>
        </authorList>
    </citation>
    <scope>NUCLEOTIDE SEQUENCE</scope>
    <source>
        <strain evidence="1">MSW7</strain>
    </source>
</reference>
<gene>
    <name evidence="1" type="ORF">L3081_18575</name>
</gene>
<comment type="caution">
    <text evidence="1">The sequence shown here is derived from an EMBL/GenBank/DDBJ whole genome shotgun (WGS) entry which is preliminary data.</text>
</comment>
<dbReference type="Gene3D" id="1.10.10.10">
    <property type="entry name" value="Winged helix-like DNA-binding domain superfamily/Winged helix DNA-binding domain"/>
    <property type="match status" value="1"/>
</dbReference>
<sequence>MSSTIELLNSINTAINRVSMAELMTMHPDIARRSAQRQVAKLVEDGLVIARGDGRGA</sequence>
<proteinExistence type="predicted"/>
<dbReference type="RefSeq" id="WP_242287655.1">
    <property type="nucleotide sequence ID" value="NZ_JAKKSL010000004.1"/>
</dbReference>
<evidence type="ECO:0000313" key="2">
    <source>
        <dbReference type="Proteomes" id="UP001139646"/>
    </source>
</evidence>
<keyword evidence="2" id="KW-1185">Reference proteome</keyword>